<keyword evidence="2" id="KW-0433">Leucine-rich repeat</keyword>
<evidence type="ECO:0000256" key="4">
    <source>
        <dbReference type="ARBA" id="ARBA00022729"/>
    </source>
</evidence>
<dbReference type="Pfam" id="PF00560">
    <property type="entry name" value="LRR_1"/>
    <property type="match status" value="1"/>
</dbReference>
<dbReference type="GO" id="GO:0005524">
    <property type="term" value="F:ATP binding"/>
    <property type="evidence" value="ECO:0007669"/>
    <property type="project" value="UniProtKB-KW"/>
</dbReference>
<evidence type="ECO:0000256" key="10">
    <source>
        <dbReference type="ARBA" id="ARBA00023180"/>
    </source>
</evidence>
<evidence type="ECO:0000256" key="11">
    <source>
        <dbReference type="SAM" id="Phobius"/>
    </source>
</evidence>
<keyword evidence="5" id="KW-0677">Repeat</keyword>
<evidence type="ECO:0000313" key="14">
    <source>
        <dbReference type="EMBL" id="RAL52094.1"/>
    </source>
</evidence>
<dbReference type="SUPFAM" id="SSF52058">
    <property type="entry name" value="L domain-like"/>
    <property type="match status" value="1"/>
</dbReference>
<dbReference type="PROSITE" id="PS50011">
    <property type="entry name" value="PROTEIN_KINASE_DOM"/>
    <property type="match status" value="1"/>
</dbReference>
<dbReference type="InterPro" id="IPR000719">
    <property type="entry name" value="Prot_kinase_dom"/>
</dbReference>
<evidence type="ECO:0000256" key="8">
    <source>
        <dbReference type="ARBA" id="ARBA00022989"/>
    </source>
</evidence>
<dbReference type="PANTHER" id="PTHR48056:SF81">
    <property type="entry name" value="RECEPTOR PROTEIN-TYROSINE KINASE CEPR1"/>
    <property type="match status" value="1"/>
</dbReference>
<keyword evidence="15" id="KW-1185">Reference proteome</keyword>
<evidence type="ECO:0000256" key="5">
    <source>
        <dbReference type="ARBA" id="ARBA00022737"/>
    </source>
</evidence>
<evidence type="ECO:0000256" key="6">
    <source>
        <dbReference type="ARBA" id="ARBA00022741"/>
    </source>
</evidence>
<dbReference type="AlphaFoldDB" id="A0A328E252"/>
<dbReference type="InterPro" id="IPR001245">
    <property type="entry name" value="Ser-Thr/Tyr_kinase_cat_dom"/>
</dbReference>
<dbReference type="PRINTS" id="PR00019">
    <property type="entry name" value="LEURICHRPT"/>
</dbReference>
<dbReference type="FunFam" id="3.80.10.10:FF:000400">
    <property type="entry name" value="Nuclear pore complex protein NUP107"/>
    <property type="match status" value="1"/>
</dbReference>
<dbReference type="Pfam" id="PF12799">
    <property type="entry name" value="LRR_4"/>
    <property type="match status" value="1"/>
</dbReference>
<reference evidence="14 15" key="1">
    <citation type="submission" date="2018-06" db="EMBL/GenBank/DDBJ databases">
        <title>The Genome of Cuscuta australis (Dodder) Provides Insight into the Evolution of Plant Parasitism.</title>
        <authorList>
            <person name="Liu H."/>
        </authorList>
    </citation>
    <scope>NUCLEOTIDE SEQUENCE [LARGE SCALE GENOMIC DNA]</scope>
    <source>
        <strain evidence="15">cv. Yunnan</strain>
        <tissue evidence="14">Vines</tissue>
    </source>
</reference>
<feature type="chain" id="PRO_5016291085" description="Protein kinase domain-containing protein" evidence="12">
    <location>
        <begin position="27"/>
        <end position="591"/>
    </location>
</feature>
<sequence>MHTLAKWVTCSYPLLLLVFFVPIHEALQSDIECLKSIKASLEDPKGFLSNWDFTNKTEGYICKFTGIDCWHINENKVLNIRFPYMELKGPFPLGLEMCSFLTGLDLSNNQIHGTIPSNISKVLSKLTTLDLSSNNLSGEIPENMASCTFLNVLNLENNQLTGQIPLELGFLGRIKTFRVANNRLAGPVPNFGALTTDVSYANNSGLCGAPSLERCKYPSTEDDTSRDSFIGGFSIGSALFMTLALYLGLFGLPRAVRTRTSLFRRKNARVNITTVANQEQEGIDTNRMIMKLEKYVPRMSFMEMERETDNFSHENEIGYGSLGKVYKALVPNGWLLAIKRLHQTENLDEEFASEIMTLGRLRHQNLVPLIGFCYQGKEKLLVYKYMLNGSLHHWLHSTEDMAKALSWPQRMKIAVGVAKALSWLHYTCHLNVVHNGLCSKCILLDRDFEPKISKFWEASVLNSNGDTTTSSLSVSESVFECPDNFSPFSKDVYCFGIVLLELITRKEAYELSFSTEVMFGRNSTTSSLEIDGVLKHTGFDDVISQFLEIAKNCVKFMPNQRPTMYQVYEAVLSIEKACTINNGLEISRDYV</sequence>
<feature type="transmembrane region" description="Helical" evidence="11">
    <location>
        <begin position="229"/>
        <end position="256"/>
    </location>
</feature>
<keyword evidence="7" id="KW-0067">ATP-binding</keyword>
<dbReference type="Pfam" id="PF07714">
    <property type="entry name" value="PK_Tyr_Ser-Thr"/>
    <property type="match status" value="1"/>
</dbReference>
<keyword evidence="3 11" id="KW-0812">Transmembrane</keyword>
<dbReference type="Gene3D" id="1.10.510.10">
    <property type="entry name" value="Transferase(Phosphotransferase) domain 1"/>
    <property type="match status" value="1"/>
</dbReference>
<evidence type="ECO:0000313" key="15">
    <source>
        <dbReference type="Proteomes" id="UP000249390"/>
    </source>
</evidence>
<comment type="subcellular location">
    <subcellularLocation>
        <location evidence="1">Membrane</location>
    </subcellularLocation>
</comment>
<comment type="caution">
    <text evidence="14">The sequence shown here is derived from an EMBL/GenBank/DDBJ whole genome shotgun (WGS) entry which is preliminary data.</text>
</comment>
<keyword evidence="6" id="KW-0547">Nucleotide-binding</keyword>
<keyword evidence="8 11" id="KW-1133">Transmembrane helix</keyword>
<evidence type="ECO:0000259" key="13">
    <source>
        <dbReference type="PROSITE" id="PS50011"/>
    </source>
</evidence>
<dbReference type="Proteomes" id="UP000249390">
    <property type="component" value="Unassembled WGS sequence"/>
</dbReference>
<dbReference type="InterPro" id="IPR025875">
    <property type="entry name" value="Leu-rich_rpt_4"/>
</dbReference>
<dbReference type="Gene3D" id="3.80.10.10">
    <property type="entry name" value="Ribonuclease Inhibitor"/>
    <property type="match status" value="1"/>
</dbReference>
<dbReference type="InterPro" id="IPR032675">
    <property type="entry name" value="LRR_dom_sf"/>
</dbReference>
<dbReference type="InterPro" id="IPR013210">
    <property type="entry name" value="LRR_N_plant-typ"/>
</dbReference>
<dbReference type="PANTHER" id="PTHR48056">
    <property type="entry name" value="LRR RECEPTOR-LIKE SERINE/THREONINE-PROTEIN KINASE-RELATED"/>
    <property type="match status" value="1"/>
</dbReference>
<keyword evidence="9 11" id="KW-0472">Membrane</keyword>
<evidence type="ECO:0000256" key="3">
    <source>
        <dbReference type="ARBA" id="ARBA00022692"/>
    </source>
</evidence>
<dbReference type="InterPro" id="IPR011009">
    <property type="entry name" value="Kinase-like_dom_sf"/>
</dbReference>
<evidence type="ECO:0000256" key="1">
    <source>
        <dbReference type="ARBA" id="ARBA00004370"/>
    </source>
</evidence>
<evidence type="ECO:0000256" key="9">
    <source>
        <dbReference type="ARBA" id="ARBA00023136"/>
    </source>
</evidence>
<dbReference type="SUPFAM" id="SSF56112">
    <property type="entry name" value="Protein kinase-like (PK-like)"/>
    <property type="match status" value="1"/>
</dbReference>
<feature type="domain" description="Protein kinase" evidence="13">
    <location>
        <begin position="311"/>
        <end position="574"/>
    </location>
</feature>
<dbReference type="Gene3D" id="3.30.200.20">
    <property type="entry name" value="Phosphorylase Kinase, domain 1"/>
    <property type="match status" value="1"/>
</dbReference>
<dbReference type="GO" id="GO:0016020">
    <property type="term" value="C:membrane"/>
    <property type="evidence" value="ECO:0007669"/>
    <property type="project" value="UniProtKB-SubCell"/>
</dbReference>
<evidence type="ECO:0000256" key="2">
    <source>
        <dbReference type="ARBA" id="ARBA00022614"/>
    </source>
</evidence>
<name>A0A328E252_9ASTE</name>
<accession>A0A328E252</accession>
<dbReference type="Pfam" id="PF08263">
    <property type="entry name" value="LRRNT_2"/>
    <property type="match status" value="1"/>
</dbReference>
<dbReference type="InterPro" id="IPR050647">
    <property type="entry name" value="Plant_LRR-RLKs"/>
</dbReference>
<protein>
    <recommendedName>
        <fullName evidence="13">Protein kinase domain-containing protein</fullName>
    </recommendedName>
</protein>
<dbReference type="EMBL" id="NQVE01000040">
    <property type="protein sequence ID" value="RAL52094.1"/>
    <property type="molecule type" value="Genomic_DNA"/>
</dbReference>
<organism evidence="14 15">
    <name type="scientific">Cuscuta australis</name>
    <dbReference type="NCBI Taxonomy" id="267555"/>
    <lineage>
        <taxon>Eukaryota</taxon>
        <taxon>Viridiplantae</taxon>
        <taxon>Streptophyta</taxon>
        <taxon>Embryophyta</taxon>
        <taxon>Tracheophyta</taxon>
        <taxon>Spermatophyta</taxon>
        <taxon>Magnoliopsida</taxon>
        <taxon>eudicotyledons</taxon>
        <taxon>Gunneridae</taxon>
        <taxon>Pentapetalae</taxon>
        <taxon>asterids</taxon>
        <taxon>lamiids</taxon>
        <taxon>Solanales</taxon>
        <taxon>Convolvulaceae</taxon>
        <taxon>Cuscuteae</taxon>
        <taxon>Cuscuta</taxon>
        <taxon>Cuscuta subgen. Grammica</taxon>
        <taxon>Cuscuta sect. Cleistogrammica</taxon>
    </lineage>
</organism>
<proteinExistence type="predicted"/>
<keyword evidence="4 12" id="KW-0732">Signal</keyword>
<evidence type="ECO:0000256" key="7">
    <source>
        <dbReference type="ARBA" id="ARBA00022840"/>
    </source>
</evidence>
<dbReference type="InterPro" id="IPR001611">
    <property type="entry name" value="Leu-rich_rpt"/>
</dbReference>
<keyword evidence="10" id="KW-0325">Glycoprotein</keyword>
<dbReference type="GO" id="GO:0004672">
    <property type="term" value="F:protein kinase activity"/>
    <property type="evidence" value="ECO:0007669"/>
    <property type="project" value="InterPro"/>
</dbReference>
<gene>
    <name evidence="14" type="ORF">DM860_014921</name>
</gene>
<evidence type="ECO:0000256" key="12">
    <source>
        <dbReference type="SAM" id="SignalP"/>
    </source>
</evidence>
<feature type="signal peptide" evidence="12">
    <location>
        <begin position="1"/>
        <end position="26"/>
    </location>
</feature>